<evidence type="ECO:0000256" key="9">
    <source>
        <dbReference type="SAM" id="MobiDB-lite"/>
    </source>
</evidence>
<evidence type="ECO:0000256" key="5">
    <source>
        <dbReference type="ARBA" id="ARBA00022741"/>
    </source>
</evidence>
<gene>
    <name evidence="13" type="ORF">ENL71_06905</name>
</gene>
<comment type="subcellular location">
    <subcellularLocation>
        <location evidence="1">Cell membrane</location>
        <topology evidence="1">Multi-pass membrane protein</topology>
    </subcellularLocation>
</comment>
<dbReference type="PANTHER" id="PTHR43394">
    <property type="entry name" value="ATP-DEPENDENT PERMEASE MDL1, MITOCHONDRIAL"/>
    <property type="match status" value="1"/>
</dbReference>
<dbReference type="CDD" id="cd03254">
    <property type="entry name" value="ABCC_Glucan_exporter_like"/>
    <property type="match status" value="1"/>
</dbReference>
<dbReference type="SMART" id="SM00382">
    <property type="entry name" value="AAA"/>
    <property type="match status" value="1"/>
</dbReference>
<dbReference type="FunFam" id="3.40.50.300:FF:000287">
    <property type="entry name" value="Multidrug ABC transporter ATP-binding protein"/>
    <property type="match status" value="1"/>
</dbReference>
<dbReference type="CDD" id="cd18547">
    <property type="entry name" value="ABC_6TM_Tm288_like"/>
    <property type="match status" value="1"/>
</dbReference>
<feature type="transmembrane region" description="Helical" evidence="10">
    <location>
        <begin position="293"/>
        <end position="314"/>
    </location>
</feature>
<evidence type="ECO:0000313" key="13">
    <source>
        <dbReference type="EMBL" id="HHS02212.1"/>
    </source>
</evidence>
<dbReference type="GO" id="GO:0005886">
    <property type="term" value="C:plasma membrane"/>
    <property type="evidence" value="ECO:0007669"/>
    <property type="project" value="UniProtKB-SubCell"/>
</dbReference>
<dbReference type="Pfam" id="PF00664">
    <property type="entry name" value="ABC_membrane"/>
    <property type="match status" value="1"/>
</dbReference>
<evidence type="ECO:0000256" key="4">
    <source>
        <dbReference type="ARBA" id="ARBA00022692"/>
    </source>
</evidence>
<dbReference type="InterPro" id="IPR003439">
    <property type="entry name" value="ABC_transporter-like_ATP-bd"/>
</dbReference>
<reference evidence="13" key="1">
    <citation type="journal article" date="2020" name="mSystems">
        <title>Genome- and Community-Level Interaction Insights into Carbon Utilization and Element Cycling Functions of Hydrothermarchaeota in Hydrothermal Sediment.</title>
        <authorList>
            <person name="Zhou Z."/>
            <person name="Liu Y."/>
            <person name="Xu W."/>
            <person name="Pan J."/>
            <person name="Luo Z.H."/>
            <person name="Li M."/>
        </authorList>
    </citation>
    <scope>NUCLEOTIDE SEQUENCE [LARGE SCALE GENOMIC DNA]</scope>
    <source>
        <strain evidence="13">SpSt-102</strain>
    </source>
</reference>
<proteinExistence type="predicted"/>
<feature type="transmembrane region" description="Helical" evidence="10">
    <location>
        <begin position="106"/>
        <end position="131"/>
    </location>
</feature>
<evidence type="ECO:0000259" key="11">
    <source>
        <dbReference type="PROSITE" id="PS50893"/>
    </source>
</evidence>
<dbReference type="GO" id="GO:0016887">
    <property type="term" value="F:ATP hydrolysis activity"/>
    <property type="evidence" value="ECO:0007669"/>
    <property type="project" value="InterPro"/>
</dbReference>
<comment type="caution">
    <text evidence="13">The sequence shown here is derived from an EMBL/GenBank/DDBJ whole genome shotgun (WGS) entry which is preliminary data.</text>
</comment>
<sequence length="628" mass="70278">MSKRHTAPSQMNIQRTRRGGPGGPMGPAFVGEKPKDFKTAMKKLMRYLSSYKLSLIAVIVLAMLSAAFSIAGPKILSKAITKIFEGLMSKISGTGSGIDFEYVGKIILILLGLYIVSAIFGYLQGWIMSGISMKLTYRLRKEISQKINRLPLKYFESTNQGEILSRITNDVDTLTQTLNQSLTQVITSTTLVIGALVMMLSINVLMTVVALLIIPLSFAAVALIIGKSQKFFMQQQEYLGHVNGHVEEMYGGHVVVKAFNAEKKSIEKFDMFNNKLYEAAWKSQFLTGVMMPLMNIIGNLGYVVVTVMGSYFTIKRTIEVGDIQAFIQYIRSFTQPIAQIANISNILQQTAACSERVFEFLEEEEEVPDTPNPQINLDSIKGDVEFRNVKFGYRPDRIVIKNFSAKVNAGQKIAIVGPTGAGKTTIVKLLMRYYDVNDGAILIDGYDIREFNRNDLRSLFGMVLQDTWLYNGTIKDNIRYGKPDATDEEVIRAAKLAHADHFIRTLPQGYDTVLNEETTNISQGQKQLLTIARVILKDPKILILDEATSSVDTLTEIQIQKAMDNLMKGRTSFIIAHRLSTIRNADLILVMDHGDIVEQGTHKELLQKGGFYAQLYYSQFEREEELAG</sequence>
<dbReference type="PROSITE" id="PS50929">
    <property type="entry name" value="ABC_TM1F"/>
    <property type="match status" value="1"/>
</dbReference>
<keyword evidence="3" id="KW-1003">Cell membrane</keyword>
<dbReference type="SUPFAM" id="SSF52540">
    <property type="entry name" value="P-loop containing nucleoside triphosphate hydrolases"/>
    <property type="match status" value="1"/>
</dbReference>
<keyword evidence="7 10" id="KW-1133">Transmembrane helix</keyword>
<keyword evidence="4 10" id="KW-0812">Transmembrane</keyword>
<feature type="domain" description="ABC transporter" evidence="11">
    <location>
        <begin position="384"/>
        <end position="618"/>
    </location>
</feature>
<dbReference type="InterPro" id="IPR039421">
    <property type="entry name" value="Type_1_exporter"/>
</dbReference>
<organism evidence="13">
    <name type="scientific">Caldicellulosiruptor owensensis</name>
    <dbReference type="NCBI Taxonomy" id="55205"/>
    <lineage>
        <taxon>Bacteria</taxon>
        <taxon>Bacillati</taxon>
        <taxon>Bacillota</taxon>
        <taxon>Bacillota incertae sedis</taxon>
        <taxon>Caldicellulosiruptorales</taxon>
        <taxon>Caldicellulosiruptoraceae</taxon>
        <taxon>Caldicellulosiruptor</taxon>
    </lineage>
</organism>
<feature type="region of interest" description="Disordered" evidence="9">
    <location>
        <begin position="1"/>
        <end position="25"/>
    </location>
</feature>
<dbReference type="Pfam" id="PF00005">
    <property type="entry name" value="ABC_tran"/>
    <property type="match status" value="1"/>
</dbReference>
<feature type="transmembrane region" description="Helical" evidence="10">
    <location>
        <begin position="51"/>
        <end position="71"/>
    </location>
</feature>
<dbReference type="Gene3D" id="1.20.1560.10">
    <property type="entry name" value="ABC transporter type 1, transmembrane domain"/>
    <property type="match status" value="1"/>
</dbReference>
<dbReference type="GO" id="GO:0005524">
    <property type="term" value="F:ATP binding"/>
    <property type="evidence" value="ECO:0007669"/>
    <property type="project" value="UniProtKB-KW"/>
</dbReference>
<dbReference type="Gene3D" id="3.40.50.300">
    <property type="entry name" value="P-loop containing nucleotide triphosphate hydrolases"/>
    <property type="match status" value="1"/>
</dbReference>
<evidence type="ECO:0000256" key="6">
    <source>
        <dbReference type="ARBA" id="ARBA00022840"/>
    </source>
</evidence>
<feature type="transmembrane region" description="Helical" evidence="10">
    <location>
        <begin position="208"/>
        <end position="226"/>
    </location>
</feature>
<evidence type="ECO:0000256" key="1">
    <source>
        <dbReference type="ARBA" id="ARBA00004651"/>
    </source>
</evidence>
<dbReference type="PROSITE" id="PS00211">
    <property type="entry name" value="ABC_TRANSPORTER_1"/>
    <property type="match status" value="1"/>
</dbReference>
<evidence type="ECO:0000256" key="7">
    <source>
        <dbReference type="ARBA" id="ARBA00022989"/>
    </source>
</evidence>
<dbReference type="InterPro" id="IPR003593">
    <property type="entry name" value="AAA+_ATPase"/>
</dbReference>
<evidence type="ECO:0000256" key="2">
    <source>
        <dbReference type="ARBA" id="ARBA00022448"/>
    </source>
</evidence>
<feature type="transmembrane region" description="Helical" evidence="10">
    <location>
        <begin position="182"/>
        <end position="202"/>
    </location>
</feature>
<evidence type="ECO:0000256" key="8">
    <source>
        <dbReference type="ARBA" id="ARBA00023136"/>
    </source>
</evidence>
<name>A0A7C5V432_9FIRM</name>
<dbReference type="InterPro" id="IPR017871">
    <property type="entry name" value="ABC_transporter-like_CS"/>
</dbReference>
<dbReference type="FunFam" id="1.20.1560.10:FF:000011">
    <property type="entry name" value="Multidrug ABC transporter ATP-binding protein"/>
    <property type="match status" value="1"/>
</dbReference>
<keyword evidence="2" id="KW-0813">Transport</keyword>
<keyword evidence="8 10" id="KW-0472">Membrane</keyword>
<dbReference type="InterPro" id="IPR011527">
    <property type="entry name" value="ABC1_TM_dom"/>
</dbReference>
<accession>A0A7C5V432</accession>
<dbReference type="EMBL" id="DRUZ01000083">
    <property type="protein sequence ID" value="HHS02212.1"/>
    <property type="molecule type" value="Genomic_DNA"/>
</dbReference>
<evidence type="ECO:0000256" key="3">
    <source>
        <dbReference type="ARBA" id="ARBA00022475"/>
    </source>
</evidence>
<dbReference type="PROSITE" id="PS50893">
    <property type="entry name" value="ABC_TRANSPORTER_2"/>
    <property type="match status" value="1"/>
</dbReference>
<keyword evidence="5" id="KW-0547">Nucleotide-binding</keyword>
<dbReference type="PANTHER" id="PTHR43394:SF1">
    <property type="entry name" value="ATP-BINDING CASSETTE SUB-FAMILY B MEMBER 10, MITOCHONDRIAL"/>
    <property type="match status" value="1"/>
</dbReference>
<dbReference type="SUPFAM" id="SSF90123">
    <property type="entry name" value="ABC transporter transmembrane region"/>
    <property type="match status" value="1"/>
</dbReference>
<evidence type="ECO:0000259" key="12">
    <source>
        <dbReference type="PROSITE" id="PS50929"/>
    </source>
</evidence>
<dbReference type="InterPro" id="IPR036640">
    <property type="entry name" value="ABC1_TM_sf"/>
</dbReference>
<protein>
    <submittedName>
        <fullName evidence="13">ABC transporter ATP-binding protein</fullName>
    </submittedName>
</protein>
<feature type="domain" description="ABC transmembrane type-1" evidence="12">
    <location>
        <begin position="56"/>
        <end position="349"/>
    </location>
</feature>
<dbReference type="AlphaFoldDB" id="A0A7C5V432"/>
<dbReference type="GO" id="GO:0015421">
    <property type="term" value="F:ABC-type oligopeptide transporter activity"/>
    <property type="evidence" value="ECO:0007669"/>
    <property type="project" value="TreeGrafter"/>
</dbReference>
<keyword evidence="6 13" id="KW-0067">ATP-binding</keyword>
<evidence type="ECO:0000256" key="10">
    <source>
        <dbReference type="SAM" id="Phobius"/>
    </source>
</evidence>
<dbReference type="InterPro" id="IPR027417">
    <property type="entry name" value="P-loop_NTPase"/>
</dbReference>